<evidence type="ECO:0000313" key="2">
    <source>
        <dbReference type="EMBL" id="CAD5208591.1"/>
    </source>
</evidence>
<evidence type="ECO:0000313" key="5">
    <source>
        <dbReference type="Proteomes" id="UP000659654"/>
    </source>
</evidence>
<accession>A0A1I7SIL9</accession>
<evidence type="ECO:0000313" key="6">
    <source>
        <dbReference type="WBParaSite" id="BXY_1289000.1"/>
    </source>
</evidence>
<dbReference type="EMBL" id="CAJFCV020000001">
    <property type="protein sequence ID" value="CAG9082110.1"/>
    <property type="molecule type" value="Genomic_DNA"/>
</dbReference>
<feature type="signal peptide" evidence="1">
    <location>
        <begin position="1"/>
        <end position="19"/>
    </location>
</feature>
<protein>
    <submittedName>
        <fullName evidence="2">(pine wood nematode) hypothetical protein</fullName>
    </submittedName>
</protein>
<dbReference type="Proteomes" id="UP000095284">
    <property type="component" value="Unplaced"/>
</dbReference>
<evidence type="ECO:0000256" key="1">
    <source>
        <dbReference type="SAM" id="SignalP"/>
    </source>
</evidence>
<name>A0A1I7SIL9_BURXY</name>
<dbReference type="Proteomes" id="UP000659654">
    <property type="component" value="Unassembled WGS sequence"/>
</dbReference>
<dbReference type="Proteomes" id="UP000582659">
    <property type="component" value="Unassembled WGS sequence"/>
</dbReference>
<feature type="chain" id="PRO_5035399857" evidence="1">
    <location>
        <begin position="20"/>
        <end position="132"/>
    </location>
</feature>
<evidence type="ECO:0000313" key="4">
    <source>
        <dbReference type="Proteomes" id="UP000095284"/>
    </source>
</evidence>
<keyword evidence="1" id="KW-0732">Signal</keyword>
<reference evidence="6" key="1">
    <citation type="submission" date="2016-11" db="UniProtKB">
        <authorList>
            <consortium name="WormBaseParasite"/>
        </authorList>
    </citation>
    <scope>IDENTIFICATION</scope>
</reference>
<sequence length="132" mass="14530">MIVVKAIFLLILAVAVVESSGLAQNTTRWVFSGFANCNPAGPPSDYLIVLTLLAVDTFDTRKCGSAVARQDDGSFYIECQNNSTDATPQLEILHGCGGMCLFWWKGYSEPEYHLNFTLSRRFGEPAVGCRKE</sequence>
<keyword evidence="5" id="KW-1185">Reference proteome</keyword>
<proteinExistence type="predicted"/>
<organism evidence="4 6">
    <name type="scientific">Bursaphelenchus xylophilus</name>
    <name type="common">Pinewood nematode worm</name>
    <name type="synonym">Aphelenchoides xylophilus</name>
    <dbReference type="NCBI Taxonomy" id="6326"/>
    <lineage>
        <taxon>Eukaryota</taxon>
        <taxon>Metazoa</taxon>
        <taxon>Ecdysozoa</taxon>
        <taxon>Nematoda</taxon>
        <taxon>Chromadorea</taxon>
        <taxon>Rhabditida</taxon>
        <taxon>Tylenchina</taxon>
        <taxon>Tylenchomorpha</taxon>
        <taxon>Aphelenchoidea</taxon>
        <taxon>Aphelenchoididae</taxon>
        <taxon>Bursaphelenchus</taxon>
    </lineage>
</organism>
<gene>
    <name evidence="2" type="ORF">BXYJ_LOCUS827</name>
</gene>
<dbReference type="AlphaFoldDB" id="A0A1I7SIL9"/>
<dbReference type="WBParaSite" id="BXY_1289000.1">
    <property type="protein sequence ID" value="BXY_1289000.1"/>
    <property type="gene ID" value="BXY_1289000"/>
</dbReference>
<dbReference type="EMBL" id="CAJFDI010000001">
    <property type="protein sequence ID" value="CAD5208591.1"/>
    <property type="molecule type" value="Genomic_DNA"/>
</dbReference>
<evidence type="ECO:0000313" key="3">
    <source>
        <dbReference type="EMBL" id="CAG9082110.1"/>
    </source>
</evidence>
<reference evidence="3" key="2">
    <citation type="submission" date="2020-08" db="EMBL/GenBank/DDBJ databases">
        <authorList>
            <person name="Kikuchi T."/>
        </authorList>
    </citation>
    <scope>NUCLEOTIDE SEQUENCE</scope>
    <source>
        <strain evidence="2">Ka4C1</strain>
    </source>
</reference>